<evidence type="ECO:0000313" key="2">
    <source>
        <dbReference type="Proteomes" id="UP001056120"/>
    </source>
</evidence>
<reference evidence="2" key="1">
    <citation type="journal article" date="2022" name="Mol. Ecol. Resour.">
        <title>The genomes of chicory, endive, great burdock and yacon provide insights into Asteraceae palaeo-polyploidization history and plant inulin production.</title>
        <authorList>
            <person name="Fan W."/>
            <person name="Wang S."/>
            <person name="Wang H."/>
            <person name="Wang A."/>
            <person name="Jiang F."/>
            <person name="Liu H."/>
            <person name="Zhao H."/>
            <person name="Xu D."/>
            <person name="Zhang Y."/>
        </authorList>
    </citation>
    <scope>NUCLEOTIDE SEQUENCE [LARGE SCALE GENOMIC DNA]</scope>
    <source>
        <strain evidence="2">cv. Yunnan</strain>
    </source>
</reference>
<dbReference type="EMBL" id="CM042029">
    <property type="protein sequence ID" value="KAI3796746.1"/>
    <property type="molecule type" value="Genomic_DNA"/>
</dbReference>
<reference evidence="1 2" key="2">
    <citation type="journal article" date="2022" name="Mol. Ecol. Resour.">
        <title>The genomes of chicory, endive, great burdock and yacon provide insights into Asteraceae paleo-polyploidization history and plant inulin production.</title>
        <authorList>
            <person name="Fan W."/>
            <person name="Wang S."/>
            <person name="Wang H."/>
            <person name="Wang A."/>
            <person name="Jiang F."/>
            <person name="Liu H."/>
            <person name="Zhao H."/>
            <person name="Xu D."/>
            <person name="Zhang Y."/>
        </authorList>
    </citation>
    <scope>NUCLEOTIDE SEQUENCE [LARGE SCALE GENOMIC DNA]</scope>
    <source>
        <strain evidence="2">cv. Yunnan</strain>
        <tissue evidence="1">Leaves</tissue>
    </source>
</reference>
<accession>A0ACB9HMP0</accession>
<name>A0ACB9HMP0_9ASTR</name>
<dbReference type="Proteomes" id="UP001056120">
    <property type="component" value="Linkage Group LG12"/>
</dbReference>
<sequence length="90" mass="9859">MMYSIPSFVPVKLDKTAGNPNATNYPFKHGSKIKLVKLITMGIDQSAFCTRSNLGMITSRYFLALIWTSATIAAGLTLGTLTREPPSYDI</sequence>
<gene>
    <name evidence="1" type="ORF">L1987_39429</name>
</gene>
<organism evidence="1 2">
    <name type="scientific">Smallanthus sonchifolius</name>
    <dbReference type="NCBI Taxonomy" id="185202"/>
    <lineage>
        <taxon>Eukaryota</taxon>
        <taxon>Viridiplantae</taxon>
        <taxon>Streptophyta</taxon>
        <taxon>Embryophyta</taxon>
        <taxon>Tracheophyta</taxon>
        <taxon>Spermatophyta</taxon>
        <taxon>Magnoliopsida</taxon>
        <taxon>eudicotyledons</taxon>
        <taxon>Gunneridae</taxon>
        <taxon>Pentapetalae</taxon>
        <taxon>asterids</taxon>
        <taxon>campanulids</taxon>
        <taxon>Asterales</taxon>
        <taxon>Asteraceae</taxon>
        <taxon>Asteroideae</taxon>
        <taxon>Heliantheae alliance</taxon>
        <taxon>Millerieae</taxon>
        <taxon>Smallanthus</taxon>
    </lineage>
</organism>
<evidence type="ECO:0000313" key="1">
    <source>
        <dbReference type="EMBL" id="KAI3796746.1"/>
    </source>
</evidence>
<proteinExistence type="predicted"/>
<comment type="caution">
    <text evidence="1">The sequence shown here is derived from an EMBL/GenBank/DDBJ whole genome shotgun (WGS) entry which is preliminary data.</text>
</comment>
<keyword evidence="2" id="KW-1185">Reference proteome</keyword>
<protein>
    <submittedName>
        <fullName evidence="1">Uncharacterized protein</fullName>
    </submittedName>
</protein>